<dbReference type="Pfam" id="PF12784">
    <property type="entry name" value="PDDEXK_2"/>
    <property type="match status" value="1"/>
</dbReference>
<sequence length="285" mass="33042">MELLDPRNDFLFKRIFGSEENRDVLLAFLNRTFTEAGKPPLSDIILLNPYTDKDSPRDKQSILDIRAKTTEGEIINVEMQLFNKYDTEKRTLYYWSKQYSSQLQESQPYNQLKRCVTINIINFALLPNTLYHNVFHLREDRTGIALLDDIEIHFLELPKLDEHAVTMEQGGLVNWLLFLKGVNQSKWEVLTMNEPVLRKAMNTLEFLSQNEEARRQYEARQRYLHDEASMYEAAKVAEAKGRTEGADITRKEIALKLLALGMELTDIADASGLSIDEIKKLNPLQ</sequence>
<reference evidence="1 2" key="1">
    <citation type="submission" date="2021-03" db="EMBL/GenBank/DDBJ databases">
        <title>Genomic Encyclopedia of Type Strains, Phase IV (KMG-IV): sequencing the most valuable type-strain genomes for metagenomic binning, comparative biology and taxonomic classification.</title>
        <authorList>
            <person name="Goeker M."/>
        </authorList>
    </citation>
    <scope>NUCLEOTIDE SEQUENCE [LARGE SCALE GENOMIC DNA]</scope>
    <source>
        <strain evidence="1 2">DSM 101953</strain>
    </source>
</reference>
<accession>A0ABS4NT69</accession>
<proteinExistence type="predicted"/>
<comment type="caution">
    <text evidence="1">The sequence shown here is derived from an EMBL/GenBank/DDBJ whole genome shotgun (WGS) entry which is preliminary data.</text>
</comment>
<dbReference type="NCBIfam" id="TIGR01784">
    <property type="entry name" value="T_den_put_tspse"/>
    <property type="match status" value="1"/>
</dbReference>
<protein>
    <submittedName>
        <fullName evidence="1">Transposase/invertase (TIGR01784 family)</fullName>
    </submittedName>
</protein>
<dbReference type="InterPro" id="IPR010106">
    <property type="entry name" value="RpnA"/>
</dbReference>
<keyword evidence="2" id="KW-1185">Reference proteome</keyword>
<gene>
    <name evidence="1" type="ORF">J2Z70_003394</name>
</gene>
<evidence type="ECO:0000313" key="2">
    <source>
        <dbReference type="Proteomes" id="UP000773462"/>
    </source>
</evidence>
<dbReference type="EMBL" id="JAGGLV010000010">
    <property type="protein sequence ID" value="MBP2113235.1"/>
    <property type="molecule type" value="Genomic_DNA"/>
</dbReference>
<dbReference type="PANTHER" id="PTHR41317:SF1">
    <property type="entry name" value="PD-(D_E)XK NUCLEASE FAMILY TRANSPOSASE"/>
    <property type="match status" value="1"/>
</dbReference>
<dbReference type="PANTHER" id="PTHR41317">
    <property type="entry name" value="PD-(D_E)XK NUCLEASE FAMILY TRANSPOSASE"/>
    <property type="match status" value="1"/>
</dbReference>
<name>A0ABS4NT69_9BACL</name>
<dbReference type="RefSeq" id="WP_209875067.1">
    <property type="nucleotide sequence ID" value="NZ_JAGGLV010000010.1"/>
</dbReference>
<evidence type="ECO:0000313" key="1">
    <source>
        <dbReference type="EMBL" id="MBP2113235.1"/>
    </source>
</evidence>
<organism evidence="1 2">
    <name type="scientific">Paenibacillus silagei</name>
    <dbReference type="NCBI Taxonomy" id="1670801"/>
    <lineage>
        <taxon>Bacteria</taxon>
        <taxon>Bacillati</taxon>
        <taxon>Bacillota</taxon>
        <taxon>Bacilli</taxon>
        <taxon>Bacillales</taxon>
        <taxon>Paenibacillaceae</taxon>
        <taxon>Paenibacillus</taxon>
    </lineage>
</organism>
<dbReference type="Proteomes" id="UP000773462">
    <property type="component" value="Unassembled WGS sequence"/>
</dbReference>